<dbReference type="PANTHER" id="PTHR33744">
    <property type="entry name" value="CARBOHYDRATE DIACID REGULATOR"/>
    <property type="match status" value="1"/>
</dbReference>
<evidence type="ECO:0000259" key="1">
    <source>
        <dbReference type="Pfam" id="PF13556"/>
    </source>
</evidence>
<evidence type="ECO:0000313" key="3">
    <source>
        <dbReference type="Proteomes" id="UP001519331"/>
    </source>
</evidence>
<dbReference type="RefSeq" id="WP_245324203.1">
    <property type="nucleotide sequence ID" value="NZ_JAGINX010000001.1"/>
</dbReference>
<dbReference type="EMBL" id="JAGINX010000001">
    <property type="protein sequence ID" value="MBP2319016.1"/>
    <property type="molecule type" value="Genomic_DNA"/>
</dbReference>
<dbReference type="InterPro" id="IPR025736">
    <property type="entry name" value="PucR_C-HTH_dom"/>
</dbReference>
<keyword evidence="2" id="KW-0238">DNA-binding</keyword>
<reference evidence="2 3" key="1">
    <citation type="submission" date="2021-03" db="EMBL/GenBank/DDBJ databases">
        <title>Sequencing the genomes of 1000 actinobacteria strains.</title>
        <authorList>
            <person name="Klenk H.-P."/>
        </authorList>
    </citation>
    <scope>NUCLEOTIDE SEQUENCE [LARGE SCALE GENOMIC DNA]</scope>
    <source>
        <strain evidence="2 3">DSM 12544</strain>
    </source>
</reference>
<dbReference type="InterPro" id="IPR042070">
    <property type="entry name" value="PucR_C-HTH_sf"/>
</dbReference>
<dbReference type="InterPro" id="IPR051448">
    <property type="entry name" value="CdaR-like_regulators"/>
</dbReference>
<comment type="caution">
    <text evidence="2">The sequence shown here is derived from an EMBL/GenBank/DDBJ whole genome shotgun (WGS) entry which is preliminary data.</text>
</comment>
<proteinExistence type="predicted"/>
<dbReference type="Pfam" id="PF13556">
    <property type="entry name" value="HTH_30"/>
    <property type="match status" value="1"/>
</dbReference>
<keyword evidence="3" id="KW-1185">Reference proteome</keyword>
<protein>
    <submittedName>
        <fullName evidence="2">DNA-binding PucR family transcriptional regulator</fullName>
    </submittedName>
</protein>
<gene>
    <name evidence="2" type="ORF">JOF45_002035</name>
</gene>
<dbReference type="Proteomes" id="UP001519331">
    <property type="component" value="Unassembled WGS sequence"/>
</dbReference>
<feature type="domain" description="PucR C-terminal helix-turn-helix" evidence="1">
    <location>
        <begin position="83"/>
        <end position="140"/>
    </location>
</feature>
<name>A0ABS4T685_9MICC</name>
<dbReference type="PANTHER" id="PTHR33744:SF17">
    <property type="entry name" value="CONSERVED PROTEIN"/>
    <property type="match status" value="1"/>
</dbReference>
<sequence length="148" mass="16205">MITVPPTFPFVQFTVKFQQLARTLKEGIAALSLSARRGEAAGPRDLSTLNGLIERLSAEQFRPFSDHIIRPLPQYDARHGRALWPTLSAYVAADASVSATAEALGIHANSVRNRLSRIAELTGLDPHSLEDQISLVLAVRDSSSFARR</sequence>
<accession>A0ABS4T685</accession>
<dbReference type="Gene3D" id="1.10.10.2840">
    <property type="entry name" value="PucR C-terminal helix-turn-helix domain"/>
    <property type="match status" value="1"/>
</dbReference>
<organism evidence="2 3">
    <name type="scientific">Nesterenkonia lacusekhoensis</name>
    <dbReference type="NCBI Taxonomy" id="150832"/>
    <lineage>
        <taxon>Bacteria</taxon>
        <taxon>Bacillati</taxon>
        <taxon>Actinomycetota</taxon>
        <taxon>Actinomycetes</taxon>
        <taxon>Micrococcales</taxon>
        <taxon>Micrococcaceae</taxon>
        <taxon>Nesterenkonia</taxon>
    </lineage>
</organism>
<dbReference type="GO" id="GO:0003677">
    <property type="term" value="F:DNA binding"/>
    <property type="evidence" value="ECO:0007669"/>
    <property type="project" value="UniProtKB-KW"/>
</dbReference>
<evidence type="ECO:0000313" key="2">
    <source>
        <dbReference type="EMBL" id="MBP2319016.1"/>
    </source>
</evidence>